<reference evidence="1 2" key="1">
    <citation type="journal article" date="2014" name="Int. J. Syst. Evol. Microbiol.">
        <title>Phylogenomics and the dynamic genome evolution of the genus Streptococcus.</title>
        <authorList>
            <consortium name="The Broad Institute Genome Sequencing Platform"/>
            <person name="Richards V.P."/>
            <person name="Palmer S.R."/>
            <person name="Pavinski Bitar P.D."/>
            <person name="Qin X."/>
            <person name="Weinstock G.M."/>
            <person name="Highlander S.K."/>
            <person name="Town C.D."/>
            <person name="Burne R.A."/>
            <person name="Stanhope M.J."/>
        </authorList>
    </citation>
    <scope>NUCLEOTIDE SEQUENCE [LARGE SCALE GENOMIC DNA]</scope>
    <source>
        <strain evidence="1 2">NCTC 11558</strain>
    </source>
</reference>
<dbReference type="AlphaFoldDB" id="G5JVG4"/>
<comment type="caution">
    <text evidence="1">The sequence shown here is derived from an EMBL/GenBank/DDBJ whole genome shotgun (WGS) entry which is preliminary data.</text>
</comment>
<proteinExistence type="predicted"/>
<dbReference type="EMBL" id="AEUW02000001">
    <property type="protein sequence ID" value="EHJ51662.1"/>
    <property type="molecule type" value="Genomic_DNA"/>
</dbReference>
<protein>
    <submittedName>
        <fullName evidence="1">Uncharacterized protein</fullName>
    </submittedName>
</protein>
<keyword evidence="2" id="KW-1185">Reference proteome</keyword>
<evidence type="ECO:0000313" key="1">
    <source>
        <dbReference type="EMBL" id="EHJ51662.1"/>
    </source>
</evidence>
<gene>
    <name evidence="1" type="ORF">STRMA_0738</name>
</gene>
<evidence type="ECO:0000313" key="2">
    <source>
        <dbReference type="Proteomes" id="UP000003573"/>
    </source>
</evidence>
<organism evidence="1 2">
    <name type="scientific">Streptococcus macacae NCTC 11558</name>
    <dbReference type="NCBI Taxonomy" id="764298"/>
    <lineage>
        <taxon>Bacteria</taxon>
        <taxon>Bacillati</taxon>
        <taxon>Bacillota</taxon>
        <taxon>Bacilli</taxon>
        <taxon>Lactobacillales</taxon>
        <taxon>Streptococcaceae</taxon>
        <taxon>Streptococcus</taxon>
    </lineage>
</organism>
<name>G5JVG4_9STRE</name>
<sequence>MPDKNGNFIYFTGISHMLKNRNRFLEIELPKKLYYIRTYWFSREDYPTGLEVCA</sequence>
<dbReference type="Proteomes" id="UP000003573">
    <property type="component" value="Unassembled WGS sequence"/>
</dbReference>
<accession>G5JVG4</accession>